<feature type="domain" description="Ribosome maturation factor RimP N-terminal" evidence="3">
    <location>
        <begin position="12"/>
        <end position="84"/>
    </location>
</feature>
<reference evidence="8" key="1">
    <citation type="submission" date="2020-05" db="EMBL/GenBank/DDBJ databases">
        <authorList>
            <person name="Chiriac C."/>
            <person name="Salcher M."/>
            <person name="Ghai R."/>
            <person name="Kavagutti S V."/>
        </authorList>
    </citation>
    <scope>NUCLEOTIDE SEQUENCE</scope>
</reference>
<evidence type="ECO:0000256" key="1">
    <source>
        <dbReference type="ARBA" id="ARBA00022490"/>
    </source>
</evidence>
<sequence>MSEQNLEKIRKIVQPIVADLKLDLYDLEFRGGTLRITIDTPVGSEAGVSLEDITLVTRLVGRDFDHLDPVAGHYTLEVTSPGLERTMRTPAHFQREVGKTVSVRLSNAVNADRRFQGVLTSAGDRSCTVLLDTPAKDGTLERTVDYDQIDRARTIFVWGPTPKQPTKAVKKEDAR</sequence>
<dbReference type="InterPro" id="IPR028998">
    <property type="entry name" value="RimP_C"/>
</dbReference>
<keyword evidence="2" id="KW-0690">Ribosome biogenesis</keyword>
<dbReference type="EMBL" id="CAFAAV010000264">
    <property type="protein sequence ID" value="CAB4834585.1"/>
    <property type="molecule type" value="Genomic_DNA"/>
</dbReference>
<dbReference type="AlphaFoldDB" id="A0A6J7C5V9"/>
<dbReference type="InterPro" id="IPR036847">
    <property type="entry name" value="RimP_C_sf"/>
</dbReference>
<dbReference type="GO" id="GO:0005829">
    <property type="term" value="C:cytosol"/>
    <property type="evidence" value="ECO:0007669"/>
    <property type="project" value="TreeGrafter"/>
</dbReference>
<dbReference type="SUPFAM" id="SSF74942">
    <property type="entry name" value="YhbC-like, C-terminal domain"/>
    <property type="match status" value="1"/>
</dbReference>
<dbReference type="EMBL" id="CAESGF010000028">
    <property type="protein sequence ID" value="CAB4365293.1"/>
    <property type="molecule type" value="Genomic_DNA"/>
</dbReference>
<dbReference type="EMBL" id="CAEZYF010000034">
    <property type="protein sequence ID" value="CAB4747017.1"/>
    <property type="molecule type" value="Genomic_DNA"/>
</dbReference>
<dbReference type="EMBL" id="CAFBOL010000061">
    <property type="protein sequence ID" value="CAB5000035.1"/>
    <property type="molecule type" value="Genomic_DNA"/>
</dbReference>
<accession>A0A6J7C5V9</accession>
<evidence type="ECO:0000313" key="10">
    <source>
        <dbReference type="EMBL" id="CAB5000035.1"/>
    </source>
</evidence>
<dbReference type="InterPro" id="IPR035956">
    <property type="entry name" value="RimP_N_sf"/>
</dbReference>
<dbReference type="HAMAP" id="MF_01077">
    <property type="entry name" value="RimP"/>
    <property type="match status" value="1"/>
</dbReference>
<dbReference type="SUPFAM" id="SSF75420">
    <property type="entry name" value="YhbC-like, N-terminal domain"/>
    <property type="match status" value="1"/>
</dbReference>
<dbReference type="Pfam" id="PF17384">
    <property type="entry name" value="DUF150_C"/>
    <property type="match status" value="1"/>
</dbReference>
<feature type="domain" description="Ribosome maturation factor RimP C-terminal" evidence="4">
    <location>
        <begin position="87"/>
        <end position="158"/>
    </location>
</feature>
<dbReference type="Pfam" id="PF02576">
    <property type="entry name" value="RimP_N"/>
    <property type="match status" value="1"/>
</dbReference>
<evidence type="ECO:0000313" key="8">
    <source>
        <dbReference type="EMBL" id="CAB4853447.1"/>
    </source>
</evidence>
<evidence type="ECO:0000313" key="9">
    <source>
        <dbReference type="EMBL" id="CAB4954137.1"/>
    </source>
</evidence>
<dbReference type="EMBL" id="CAFBMT010000028">
    <property type="protein sequence ID" value="CAB4954137.1"/>
    <property type="molecule type" value="Genomic_DNA"/>
</dbReference>
<organism evidence="8">
    <name type="scientific">freshwater metagenome</name>
    <dbReference type="NCBI Taxonomy" id="449393"/>
    <lineage>
        <taxon>unclassified sequences</taxon>
        <taxon>metagenomes</taxon>
        <taxon>ecological metagenomes</taxon>
    </lineage>
</organism>
<dbReference type="PANTHER" id="PTHR33867:SF1">
    <property type="entry name" value="RIBOSOME MATURATION FACTOR RIMP"/>
    <property type="match status" value="1"/>
</dbReference>
<dbReference type="GO" id="GO:0006412">
    <property type="term" value="P:translation"/>
    <property type="evidence" value="ECO:0007669"/>
    <property type="project" value="TreeGrafter"/>
</dbReference>
<proteinExistence type="inferred from homology"/>
<gene>
    <name evidence="6" type="ORF">UFOPK2656_03300</name>
    <name evidence="7" type="ORF">UFOPK3099_02557</name>
    <name evidence="8" type="ORF">UFOPK3267_02978</name>
    <name evidence="9" type="ORF">UFOPK3651_03053</name>
    <name evidence="10" type="ORF">UFOPK3931_02068</name>
    <name evidence="5" type="ORF">UFOPK4189_03038</name>
</gene>
<evidence type="ECO:0000313" key="7">
    <source>
        <dbReference type="EMBL" id="CAB4834585.1"/>
    </source>
</evidence>
<dbReference type="InterPro" id="IPR028989">
    <property type="entry name" value="RimP_N"/>
</dbReference>
<dbReference type="EMBL" id="CAFBIY010000257">
    <property type="protein sequence ID" value="CAB4853447.1"/>
    <property type="molecule type" value="Genomic_DNA"/>
</dbReference>
<dbReference type="Gene3D" id="3.30.300.70">
    <property type="entry name" value="RimP-like superfamily, N-terminal"/>
    <property type="match status" value="1"/>
</dbReference>
<dbReference type="GO" id="GO:0000028">
    <property type="term" value="P:ribosomal small subunit assembly"/>
    <property type="evidence" value="ECO:0007669"/>
    <property type="project" value="TreeGrafter"/>
</dbReference>
<name>A0A6J7C5V9_9ZZZZ</name>
<evidence type="ECO:0000256" key="2">
    <source>
        <dbReference type="ARBA" id="ARBA00022517"/>
    </source>
</evidence>
<protein>
    <submittedName>
        <fullName evidence="8">Unannotated protein</fullName>
    </submittedName>
</protein>
<evidence type="ECO:0000259" key="3">
    <source>
        <dbReference type="Pfam" id="PF02576"/>
    </source>
</evidence>
<evidence type="ECO:0000313" key="6">
    <source>
        <dbReference type="EMBL" id="CAB4747017.1"/>
    </source>
</evidence>
<dbReference type="PANTHER" id="PTHR33867">
    <property type="entry name" value="RIBOSOME MATURATION FACTOR RIMP"/>
    <property type="match status" value="1"/>
</dbReference>
<keyword evidence="1" id="KW-0963">Cytoplasm</keyword>
<evidence type="ECO:0000259" key="4">
    <source>
        <dbReference type="Pfam" id="PF17384"/>
    </source>
</evidence>
<dbReference type="InterPro" id="IPR003728">
    <property type="entry name" value="Ribosome_maturation_RimP"/>
</dbReference>
<dbReference type="CDD" id="cd01734">
    <property type="entry name" value="YlxS_C"/>
    <property type="match status" value="1"/>
</dbReference>
<dbReference type="Gene3D" id="2.30.30.180">
    <property type="entry name" value="Ribosome maturation factor RimP, C-terminal domain"/>
    <property type="match status" value="1"/>
</dbReference>
<evidence type="ECO:0000313" key="5">
    <source>
        <dbReference type="EMBL" id="CAB4365293.1"/>
    </source>
</evidence>